<evidence type="ECO:0000313" key="4">
    <source>
        <dbReference type="Proteomes" id="UP000270296"/>
    </source>
</evidence>
<dbReference type="WBParaSite" id="SBAD_0000008001-mRNA-1">
    <property type="protein sequence ID" value="SBAD_0000008001-mRNA-1"/>
    <property type="gene ID" value="SBAD_0000008001"/>
</dbReference>
<organism evidence="5">
    <name type="scientific">Soboliphyme baturini</name>
    <dbReference type="NCBI Taxonomy" id="241478"/>
    <lineage>
        <taxon>Eukaryota</taxon>
        <taxon>Metazoa</taxon>
        <taxon>Ecdysozoa</taxon>
        <taxon>Nematoda</taxon>
        <taxon>Enoplea</taxon>
        <taxon>Dorylaimia</taxon>
        <taxon>Dioctophymatida</taxon>
        <taxon>Dioctophymatoidea</taxon>
        <taxon>Soboliphymatidae</taxon>
        <taxon>Soboliphyme</taxon>
    </lineage>
</organism>
<gene>
    <name evidence="3" type="ORF">SBAD_LOCUS71</name>
</gene>
<dbReference type="InterPro" id="IPR051409">
    <property type="entry name" value="Atypical_kinase_ADCK"/>
</dbReference>
<feature type="domain" description="ABC1 atypical kinase-like" evidence="2">
    <location>
        <begin position="2"/>
        <end position="105"/>
    </location>
</feature>
<evidence type="ECO:0000313" key="3">
    <source>
        <dbReference type="EMBL" id="VDO79262.1"/>
    </source>
</evidence>
<dbReference type="InterPro" id="IPR011009">
    <property type="entry name" value="Kinase-like_dom_sf"/>
</dbReference>
<dbReference type="OrthoDB" id="201153at2759"/>
<dbReference type="EMBL" id="UZAM01000093">
    <property type="protein sequence ID" value="VDO79262.1"/>
    <property type="molecule type" value="Genomic_DNA"/>
</dbReference>
<dbReference type="SUPFAM" id="SSF56112">
    <property type="entry name" value="Protein kinase-like (PK-like)"/>
    <property type="match status" value="1"/>
</dbReference>
<name>A0A183I8X8_9BILA</name>
<evidence type="ECO:0000313" key="5">
    <source>
        <dbReference type="WBParaSite" id="SBAD_0000008001-mRNA-1"/>
    </source>
</evidence>
<proteinExistence type="inferred from homology"/>
<evidence type="ECO:0000259" key="2">
    <source>
        <dbReference type="Pfam" id="PF03109"/>
    </source>
</evidence>
<reference evidence="5" key="1">
    <citation type="submission" date="2016-06" db="UniProtKB">
        <authorList>
            <consortium name="WormBaseParasite"/>
        </authorList>
    </citation>
    <scope>IDENTIFICATION</scope>
</reference>
<dbReference type="Pfam" id="PF03109">
    <property type="entry name" value="ABC1"/>
    <property type="match status" value="1"/>
</dbReference>
<keyword evidence="4" id="KW-1185">Reference proteome</keyword>
<reference evidence="3 4" key="2">
    <citation type="submission" date="2018-11" db="EMBL/GenBank/DDBJ databases">
        <authorList>
            <consortium name="Pathogen Informatics"/>
        </authorList>
    </citation>
    <scope>NUCLEOTIDE SEQUENCE [LARGE SCALE GENOMIC DNA]</scope>
</reference>
<dbReference type="PANTHER" id="PTHR43851">
    <property type="match status" value="1"/>
</dbReference>
<comment type="similarity">
    <text evidence="1">Belongs to the protein kinase superfamily. ADCK protein kinase family.</text>
</comment>
<evidence type="ECO:0000256" key="1">
    <source>
        <dbReference type="ARBA" id="ARBA00009670"/>
    </source>
</evidence>
<protein>
    <submittedName>
        <fullName evidence="5">ABC1 domain-containing protein</fullName>
    </submittedName>
</protein>
<dbReference type="InterPro" id="IPR004147">
    <property type="entry name" value="ABC1_dom"/>
</dbReference>
<sequence length="105" mass="11874">MLRNEFGDDWEQLFEKYEEKPFAAASIGEVHRVVLKSGEEAALKIQYPGVAQSIDSDINNLLSLLSLSTVLPRGLFLDNFAKVMHQELALECDYLLEAQAAKRFK</sequence>
<dbReference type="Proteomes" id="UP000270296">
    <property type="component" value="Unassembled WGS sequence"/>
</dbReference>
<accession>A0A183I8X8</accession>
<dbReference type="PANTHER" id="PTHR43851:SF3">
    <property type="entry name" value="COENZYME Q8"/>
    <property type="match status" value="1"/>
</dbReference>
<dbReference type="GO" id="GO:0006744">
    <property type="term" value="P:ubiquinone biosynthetic process"/>
    <property type="evidence" value="ECO:0007669"/>
    <property type="project" value="TreeGrafter"/>
</dbReference>
<dbReference type="AlphaFoldDB" id="A0A183I8X8"/>